<sequence length="262" mass="31014">MKKIIRLLLNHIPRKYLQLFSHFVLRISSIFYRGHKIECPVCHHHFRKLLPYGYVSSRENALCPSCLSLERHRQIWLFLDRKTGFFHQQGKMLHIAPEYCFIKRFQQLTQLDYYSADLESPLARVKMDIQNIPFEDNTFDMVMSNHILEHVDDDRLAMQELYRVMKPGGWGIIQSPVNLNRTTTYEDKSITTPEERLRHFGQKDHQREYGRDYADRLRTAGFEVSEIPLASFINENEALLYALTPNAEAAKDTIIYFVQKNM</sequence>
<evidence type="ECO:0000259" key="2">
    <source>
        <dbReference type="Pfam" id="PF08241"/>
    </source>
</evidence>
<evidence type="ECO:0000313" key="4">
    <source>
        <dbReference type="Proteomes" id="UP000544222"/>
    </source>
</evidence>
<feature type="domain" description="Methyltransferase type 11" evidence="2">
    <location>
        <begin position="111"/>
        <end position="172"/>
    </location>
</feature>
<dbReference type="Pfam" id="PF08241">
    <property type="entry name" value="Methyltransf_11"/>
    <property type="match status" value="1"/>
</dbReference>
<evidence type="ECO:0000256" key="1">
    <source>
        <dbReference type="ARBA" id="ARBA00022679"/>
    </source>
</evidence>
<dbReference type="RefSeq" id="WP_183411980.1">
    <property type="nucleotide sequence ID" value="NZ_JACHYB010000001.1"/>
</dbReference>
<keyword evidence="3" id="KW-0489">Methyltransferase</keyword>
<dbReference type="AlphaFoldDB" id="A0A7W5DNY6"/>
<dbReference type="PANTHER" id="PTHR44068">
    <property type="entry name" value="ZGC:194242"/>
    <property type="match status" value="1"/>
</dbReference>
<dbReference type="EMBL" id="JACHYB010000001">
    <property type="protein sequence ID" value="MBB3186053.1"/>
    <property type="molecule type" value="Genomic_DNA"/>
</dbReference>
<dbReference type="GO" id="GO:0032259">
    <property type="term" value="P:methylation"/>
    <property type="evidence" value="ECO:0007669"/>
    <property type="project" value="UniProtKB-KW"/>
</dbReference>
<dbReference type="InterPro" id="IPR029063">
    <property type="entry name" value="SAM-dependent_MTases_sf"/>
</dbReference>
<protein>
    <submittedName>
        <fullName evidence="3">SAM-dependent methyltransferase</fullName>
    </submittedName>
</protein>
<dbReference type="PANTHER" id="PTHR44068:SF11">
    <property type="entry name" value="GERANYL DIPHOSPHATE 2-C-METHYLTRANSFERASE"/>
    <property type="match status" value="1"/>
</dbReference>
<name>A0A7W5DNY6_9PORP</name>
<gene>
    <name evidence="3" type="ORF">FHX64_000216</name>
</gene>
<dbReference type="InterPro" id="IPR013216">
    <property type="entry name" value="Methyltransf_11"/>
</dbReference>
<comment type="caution">
    <text evidence="3">The sequence shown here is derived from an EMBL/GenBank/DDBJ whole genome shotgun (WGS) entry which is preliminary data.</text>
</comment>
<dbReference type="SUPFAM" id="SSF53335">
    <property type="entry name" value="S-adenosyl-L-methionine-dependent methyltransferases"/>
    <property type="match status" value="1"/>
</dbReference>
<dbReference type="Proteomes" id="UP000544222">
    <property type="component" value="Unassembled WGS sequence"/>
</dbReference>
<keyword evidence="1 3" id="KW-0808">Transferase</keyword>
<dbReference type="GO" id="GO:0008757">
    <property type="term" value="F:S-adenosylmethionine-dependent methyltransferase activity"/>
    <property type="evidence" value="ECO:0007669"/>
    <property type="project" value="InterPro"/>
</dbReference>
<organism evidence="3 4">
    <name type="scientific">Microbacter margulisiae</name>
    <dbReference type="NCBI Taxonomy" id="1350067"/>
    <lineage>
        <taxon>Bacteria</taxon>
        <taxon>Pseudomonadati</taxon>
        <taxon>Bacteroidota</taxon>
        <taxon>Bacteroidia</taxon>
        <taxon>Bacteroidales</taxon>
        <taxon>Porphyromonadaceae</taxon>
        <taxon>Microbacter</taxon>
    </lineage>
</organism>
<evidence type="ECO:0000313" key="3">
    <source>
        <dbReference type="EMBL" id="MBB3186053.1"/>
    </source>
</evidence>
<proteinExistence type="predicted"/>
<accession>A0A7W5DNY6</accession>
<keyword evidence="4" id="KW-1185">Reference proteome</keyword>
<dbReference type="CDD" id="cd02440">
    <property type="entry name" value="AdoMet_MTases"/>
    <property type="match status" value="1"/>
</dbReference>
<reference evidence="3 4" key="1">
    <citation type="submission" date="2020-08" db="EMBL/GenBank/DDBJ databases">
        <title>Genomic Encyclopedia of Type Strains, Phase IV (KMG-IV): sequencing the most valuable type-strain genomes for metagenomic binning, comparative biology and taxonomic classification.</title>
        <authorList>
            <person name="Goeker M."/>
        </authorList>
    </citation>
    <scope>NUCLEOTIDE SEQUENCE [LARGE SCALE GENOMIC DNA]</scope>
    <source>
        <strain evidence="3 4">DSM 27471</strain>
    </source>
</reference>
<dbReference type="Gene3D" id="3.40.50.150">
    <property type="entry name" value="Vaccinia Virus protein VP39"/>
    <property type="match status" value="1"/>
</dbReference>
<dbReference type="InterPro" id="IPR050447">
    <property type="entry name" value="Erg6_SMT_methyltransf"/>
</dbReference>